<dbReference type="InterPro" id="IPR036291">
    <property type="entry name" value="NAD(P)-bd_dom_sf"/>
</dbReference>
<dbReference type="PANTHER" id="PTHR43796:SF2">
    <property type="entry name" value="CARBOXYNORSPERMIDINE SYNTHASE"/>
    <property type="match status" value="1"/>
</dbReference>
<dbReference type="EMBL" id="AP015039">
    <property type="protein sequence ID" value="BAT91158.1"/>
    <property type="molecule type" value="Genomic_DNA"/>
</dbReference>
<dbReference type="Pfam" id="PF03435">
    <property type="entry name" value="Sacchrp_dh_NADP"/>
    <property type="match status" value="1"/>
</dbReference>
<evidence type="ECO:0000313" key="3">
    <source>
        <dbReference type="Proteomes" id="UP000291084"/>
    </source>
</evidence>
<dbReference type="PANTHER" id="PTHR43796">
    <property type="entry name" value="CARBOXYNORSPERMIDINE SYNTHASE"/>
    <property type="match status" value="1"/>
</dbReference>
<sequence>MPPLSLTLNLKWTPLNLKATTTTATSTNKVTEVPLPEKIRNSRILVLGGTGRVGGSTAIALSNFCPNLQILVAGRNREKGEALTAKLGGNAEFARIDIDDVNSLETALKSVDLVIHAAGPFQRAERCTVLEAAINTKTAYIDVCDDTSYAWRAKSLMKRALDANVPAITTTGIYPGVSNVMAAELVRAANESKDKPERLRFYYYTAGTGGAGPTILATSFLLLGEEVVAYNKGEKIRMKPYSAMLNIDFGKGIGKRDVYLLNLPEVSSAHEILGVPTVSARFGTAPFFWNWGMEAMTTLLPSEFLRDRNKVQSLVQLFDPFVRALDGIAGERVSMRVDLECASGRHTVGIFSHRRLSVSVGISTAAFALAILEGSAQPGVWFPEEVCVSTSQFHFILCNLKGNIGHFFCKQIYDNFIQFYKQPQGIPIEAREVLLERASQGTFNFVMNRSPWMVETNPKELGLGIYL</sequence>
<gene>
    <name evidence="2" type="primary">Vigan.06G247000</name>
    <name evidence="2" type="ORF">VIGAN_06247000</name>
</gene>
<keyword evidence="3" id="KW-1185">Reference proteome</keyword>
<dbReference type="InterPro" id="IPR005097">
    <property type="entry name" value="Sacchrp_dh_NADP-bd"/>
</dbReference>
<proteinExistence type="predicted"/>
<dbReference type="Gene3D" id="3.30.360.10">
    <property type="entry name" value="Dihydrodipicolinate Reductase, domain 2"/>
    <property type="match status" value="1"/>
</dbReference>
<name>A0A0S3SE84_PHAAN</name>
<protein>
    <recommendedName>
        <fullName evidence="1">Saccharopine dehydrogenase NADP binding domain-containing protein</fullName>
    </recommendedName>
</protein>
<organism evidence="2 3">
    <name type="scientific">Vigna angularis var. angularis</name>
    <dbReference type="NCBI Taxonomy" id="157739"/>
    <lineage>
        <taxon>Eukaryota</taxon>
        <taxon>Viridiplantae</taxon>
        <taxon>Streptophyta</taxon>
        <taxon>Embryophyta</taxon>
        <taxon>Tracheophyta</taxon>
        <taxon>Spermatophyta</taxon>
        <taxon>Magnoliopsida</taxon>
        <taxon>eudicotyledons</taxon>
        <taxon>Gunneridae</taxon>
        <taxon>Pentapetalae</taxon>
        <taxon>rosids</taxon>
        <taxon>fabids</taxon>
        <taxon>Fabales</taxon>
        <taxon>Fabaceae</taxon>
        <taxon>Papilionoideae</taxon>
        <taxon>50 kb inversion clade</taxon>
        <taxon>NPAAA clade</taxon>
        <taxon>indigoferoid/millettioid clade</taxon>
        <taxon>Phaseoleae</taxon>
        <taxon>Vigna</taxon>
    </lineage>
</organism>
<dbReference type="Gene3D" id="3.40.50.720">
    <property type="entry name" value="NAD(P)-binding Rossmann-like Domain"/>
    <property type="match status" value="1"/>
</dbReference>
<dbReference type="Proteomes" id="UP000291084">
    <property type="component" value="Chromosome 6"/>
</dbReference>
<accession>A0A0S3SE84</accession>
<dbReference type="AlphaFoldDB" id="A0A0S3SE84"/>
<dbReference type="OrthoDB" id="10268090at2759"/>
<feature type="domain" description="Saccharopine dehydrogenase NADP binding" evidence="1">
    <location>
        <begin position="44"/>
        <end position="152"/>
    </location>
</feature>
<dbReference type="SUPFAM" id="SSF51735">
    <property type="entry name" value="NAD(P)-binding Rossmann-fold domains"/>
    <property type="match status" value="1"/>
</dbReference>
<reference evidence="2 3" key="1">
    <citation type="journal article" date="2015" name="Sci. Rep.">
        <title>The power of single molecule real-time sequencing technology in the de novo assembly of a eukaryotic genome.</title>
        <authorList>
            <person name="Sakai H."/>
            <person name="Naito K."/>
            <person name="Ogiso-Tanaka E."/>
            <person name="Takahashi Y."/>
            <person name="Iseki K."/>
            <person name="Muto C."/>
            <person name="Satou K."/>
            <person name="Teruya K."/>
            <person name="Shiroma A."/>
            <person name="Shimoji M."/>
            <person name="Hirano T."/>
            <person name="Itoh T."/>
            <person name="Kaga A."/>
            <person name="Tomooka N."/>
        </authorList>
    </citation>
    <scope>NUCLEOTIDE SEQUENCE [LARGE SCALE GENOMIC DNA]</scope>
    <source>
        <strain evidence="3">cv. Shumari</strain>
    </source>
</reference>
<evidence type="ECO:0000313" key="2">
    <source>
        <dbReference type="EMBL" id="BAT91158.1"/>
    </source>
</evidence>
<evidence type="ECO:0000259" key="1">
    <source>
        <dbReference type="Pfam" id="PF03435"/>
    </source>
</evidence>